<accession>K1UJ83</accession>
<feature type="domain" description="DUF4136" evidence="1">
    <location>
        <begin position="36"/>
        <end position="131"/>
    </location>
</feature>
<dbReference type="Pfam" id="PF13590">
    <property type="entry name" value="DUF4136"/>
    <property type="match status" value="1"/>
</dbReference>
<gene>
    <name evidence="2" type="ORF">LEA_01756</name>
</gene>
<sequence length="132" mass="15046">MIVKNLRYTALALAAVAFCSCQKEPSTSDLHGDYLVYTAHDTGTDFSAIDTYFLPDSILLIGGSDRTEYWKDESAQEIIATVAAAMDNAGYTRTYDKAAANVGIQMSYVEQVTYFVGYNNPYWWWYYPYYWT</sequence>
<dbReference type="AlphaFoldDB" id="K1UJ83"/>
<dbReference type="EMBL" id="AJWY01001223">
    <property type="protein sequence ID" value="EKC80084.1"/>
    <property type="molecule type" value="Genomic_DNA"/>
</dbReference>
<dbReference type="PROSITE" id="PS51257">
    <property type="entry name" value="PROKAR_LIPOPROTEIN"/>
    <property type="match status" value="1"/>
</dbReference>
<organism evidence="2">
    <name type="scientific">human gut metagenome</name>
    <dbReference type="NCBI Taxonomy" id="408170"/>
    <lineage>
        <taxon>unclassified sequences</taxon>
        <taxon>metagenomes</taxon>
        <taxon>organismal metagenomes</taxon>
    </lineage>
</organism>
<evidence type="ECO:0000313" key="2">
    <source>
        <dbReference type="EMBL" id="EKC80084.1"/>
    </source>
</evidence>
<reference evidence="2" key="1">
    <citation type="journal article" date="2013" name="Environ. Microbiol.">
        <title>Microbiota from the distal guts of lean and obese adolescents exhibit partial functional redundancy besides clear differences in community structure.</title>
        <authorList>
            <person name="Ferrer M."/>
            <person name="Ruiz A."/>
            <person name="Lanza F."/>
            <person name="Haange S.B."/>
            <person name="Oberbach A."/>
            <person name="Till H."/>
            <person name="Bargiela R."/>
            <person name="Campoy C."/>
            <person name="Segura M.T."/>
            <person name="Richter M."/>
            <person name="von Bergen M."/>
            <person name="Seifert J."/>
            <person name="Suarez A."/>
        </authorList>
    </citation>
    <scope>NUCLEOTIDE SEQUENCE</scope>
</reference>
<protein>
    <recommendedName>
        <fullName evidence="1">DUF4136 domain-containing protein</fullName>
    </recommendedName>
</protein>
<feature type="non-terminal residue" evidence="2">
    <location>
        <position position="132"/>
    </location>
</feature>
<dbReference type="Gene3D" id="3.30.160.670">
    <property type="match status" value="1"/>
</dbReference>
<dbReference type="InterPro" id="IPR025411">
    <property type="entry name" value="DUF4136"/>
</dbReference>
<name>K1UJ83_9ZZZZ</name>
<comment type="caution">
    <text evidence="2">The sequence shown here is derived from an EMBL/GenBank/DDBJ whole genome shotgun (WGS) entry which is preliminary data.</text>
</comment>
<proteinExistence type="predicted"/>
<evidence type="ECO:0000259" key="1">
    <source>
        <dbReference type="Pfam" id="PF13590"/>
    </source>
</evidence>